<proteinExistence type="predicted"/>
<dbReference type="AlphaFoldDB" id="A0A1W1VUZ8"/>
<dbReference type="Proteomes" id="UP000192569">
    <property type="component" value="Chromosome I"/>
</dbReference>
<dbReference type="SUPFAM" id="SSF50630">
    <property type="entry name" value="Acid proteases"/>
    <property type="match status" value="1"/>
</dbReference>
<gene>
    <name evidence="1" type="ORF">SAMN00808754_1756</name>
</gene>
<accession>A0A1W1VUZ8</accession>
<evidence type="ECO:0000313" key="2">
    <source>
        <dbReference type="Proteomes" id="UP000192569"/>
    </source>
</evidence>
<name>A0A1W1VUZ8_9FIRM</name>
<protein>
    <submittedName>
        <fullName evidence="1">Clan AA aspartic protease, AF_0612 family</fullName>
    </submittedName>
</protein>
<dbReference type="GO" id="GO:0004190">
    <property type="term" value="F:aspartic-type endopeptidase activity"/>
    <property type="evidence" value="ECO:0007669"/>
    <property type="project" value="InterPro"/>
</dbReference>
<dbReference type="RefSeq" id="WP_084665360.1">
    <property type="nucleotide sequence ID" value="NZ_LT838272.1"/>
</dbReference>
<sequence length="164" mass="17873">MGLTYVTVKISTLSEKTDTGQVESYEDNFLVDTGATDTVAPSDKLREAGIKPVGRMVFELTDGRLEEYEYGLARIEFMGEITAGRVVFGPPGCEPLLGVTALESVGILVDPVNKTLKRLPAIPLKGIKAFRPSRSCCKITLYNGNQQETGVVTGWGLFTLRGRR</sequence>
<dbReference type="EMBL" id="LT838272">
    <property type="protein sequence ID" value="SMB97093.1"/>
    <property type="molecule type" value="Genomic_DNA"/>
</dbReference>
<organism evidence="1 2">
    <name type="scientific">Thermanaeromonas toyohensis ToBE</name>
    <dbReference type="NCBI Taxonomy" id="698762"/>
    <lineage>
        <taxon>Bacteria</taxon>
        <taxon>Bacillati</taxon>
        <taxon>Bacillota</taxon>
        <taxon>Clostridia</taxon>
        <taxon>Neomoorellales</taxon>
        <taxon>Neomoorellaceae</taxon>
        <taxon>Thermanaeromonas</taxon>
    </lineage>
</organism>
<keyword evidence="2" id="KW-1185">Reference proteome</keyword>
<keyword evidence="1" id="KW-0645">Protease</keyword>
<evidence type="ECO:0000313" key="1">
    <source>
        <dbReference type="EMBL" id="SMB97093.1"/>
    </source>
</evidence>
<dbReference type="InterPro" id="IPR021109">
    <property type="entry name" value="Peptidase_aspartic_dom_sf"/>
</dbReference>
<reference evidence="1 2" key="1">
    <citation type="submission" date="2017-04" db="EMBL/GenBank/DDBJ databases">
        <authorList>
            <person name="Afonso C.L."/>
            <person name="Miller P.J."/>
            <person name="Scott M.A."/>
            <person name="Spackman E."/>
            <person name="Goraichik I."/>
            <person name="Dimitrov K.M."/>
            <person name="Suarez D.L."/>
            <person name="Swayne D.E."/>
        </authorList>
    </citation>
    <scope>NUCLEOTIDE SEQUENCE [LARGE SCALE GENOMIC DNA]</scope>
    <source>
        <strain evidence="1 2">ToBE</strain>
    </source>
</reference>
<dbReference type="PROSITE" id="PS00141">
    <property type="entry name" value="ASP_PROTEASE"/>
    <property type="match status" value="1"/>
</dbReference>
<dbReference type="Gene3D" id="2.40.70.10">
    <property type="entry name" value="Acid Proteases"/>
    <property type="match status" value="1"/>
</dbReference>
<dbReference type="GO" id="GO:0006508">
    <property type="term" value="P:proteolysis"/>
    <property type="evidence" value="ECO:0007669"/>
    <property type="project" value="UniProtKB-KW"/>
</dbReference>
<dbReference type="STRING" id="698762.SAMN00808754_1756"/>
<dbReference type="InterPro" id="IPR001969">
    <property type="entry name" value="Aspartic_peptidase_AS"/>
</dbReference>
<keyword evidence="1" id="KW-0378">Hydrolase</keyword>